<dbReference type="Proteomes" id="UP000198981">
    <property type="component" value="Unassembled WGS sequence"/>
</dbReference>
<reference evidence="3" key="1">
    <citation type="submission" date="2016-10" db="EMBL/GenBank/DDBJ databases">
        <authorList>
            <person name="Varghese N."/>
            <person name="Submissions S."/>
        </authorList>
    </citation>
    <scope>NUCLEOTIDE SEQUENCE [LARGE SCALE GENOMIC DNA]</scope>
    <source>
        <strain evidence="3">DSM 45722</strain>
    </source>
</reference>
<proteinExistence type="predicted"/>
<evidence type="ECO:0000256" key="1">
    <source>
        <dbReference type="SAM" id="MobiDB-lite"/>
    </source>
</evidence>
<dbReference type="STRING" id="1960309.SAMN03159343_2710"/>
<keyword evidence="3" id="KW-1185">Reference proteome</keyword>
<feature type="region of interest" description="Disordered" evidence="1">
    <location>
        <begin position="65"/>
        <end position="85"/>
    </location>
</feature>
<evidence type="ECO:0000313" key="3">
    <source>
        <dbReference type="Proteomes" id="UP000198981"/>
    </source>
</evidence>
<evidence type="ECO:0000313" key="2">
    <source>
        <dbReference type="EMBL" id="SCX52157.1"/>
    </source>
</evidence>
<dbReference type="AlphaFoldDB" id="A0A1G4YF61"/>
<protein>
    <submittedName>
        <fullName evidence="2">Uncharacterized protein</fullName>
    </submittedName>
</protein>
<accession>A0A1G4YF61</accession>
<dbReference type="OrthoDB" id="5195023at2"/>
<sequence length="85" mass="8493">MGSTAIYAKAPSRVGVFVACGRAVEGASVAHTAAPFRGTGLPVGAGLRLRPAGVPMTVRPVDAIGGDVQLNSDTPGDLPPRDPLS</sequence>
<dbReference type="RefSeq" id="WP_092805139.1">
    <property type="nucleotide sequence ID" value="NZ_FMUH01000004.1"/>
</dbReference>
<name>A0A1G4YF61_9ACTN</name>
<gene>
    <name evidence="2" type="ORF">SAMN03159343_2710</name>
</gene>
<dbReference type="EMBL" id="FMUH01000004">
    <property type="protein sequence ID" value="SCX52157.1"/>
    <property type="molecule type" value="Genomic_DNA"/>
</dbReference>
<organism evidence="2 3">
    <name type="scientific">Klenkia marina</name>
    <dbReference type="NCBI Taxonomy" id="1960309"/>
    <lineage>
        <taxon>Bacteria</taxon>
        <taxon>Bacillati</taxon>
        <taxon>Actinomycetota</taxon>
        <taxon>Actinomycetes</taxon>
        <taxon>Geodermatophilales</taxon>
        <taxon>Geodermatophilaceae</taxon>
        <taxon>Klenkia</taxon>
    </lineage>
</organism>